<keyword evidence="4" id="KW-1185">Reference proteome</keyword>
<protein>
    <submittedName>
        <fullName evidence="3">Uncharacterized protein</fullName>
    </submittedName>
</protein>
<proteinExistence type="predicted"/>
<name>A0A314V598_PRUYE</name>
<keyword evidence="2" id="KW-1133">Transmembrane helix</keyword>
<reference evidence="3 4" key="1">
    <citation type="submission" date="2018-02" db="EMBL/GenBank/DDBJ databases">
        <title>Draft genome of wild Prunus yedoensis var. nudiflora.</title>
        <authorList>
            <person name="Baek S."/>
            <person name="Kim J.-H."/>
            <person name="Choi K."/>
            <person name="Kim G.-B."/>
            <person name="Cho A."/>
            <person name="Jang H."/>
            <person name="Shin C.-H."/>
            <person name="Yu H.-J."/>
            <person name="Mun J.-H."/>
        </authorList>
    </citation>
    <scope>NUCLEOTIDE SEQUENCE [LARGE SCALE GENOMIC DNA]</scope>
    <source>
        <strain evidence="4">cv. Jeju island</strain>
        <tissue evidence="3">Leaf</tissue>
    </source>
</reference>
<evidence type="ECO:0000256" key="1">
    <source>
        <dbReference type="SAM" id="MobiDB-lite"/>
    </source>
</evidence>
<dbReference type="AlphaFoldDB" id="A0A314V598"/>
<accession>A0A314V598</accession>
<organism evidence="3 4">
    <name type="scientific">Prunus yedoensis var. nudiflora</name>
    <dbReference type="NCBI Taxonomy" id="2094558"/>
    <lineage>
        <taxon>Eukaryota</taxon>
        <taxon>Viridiplantae</taxon>
        <taxon>Streptophyta</taxon>
        <taxon>Embryophyta</taxon>
        <taxon>Tracheophyta</taxon>
        <taxon>Spermatophyta</taxon>
        <taxon>Magnoliopsida</taxon>
        <taxon>eudicotyledons</taxon>
        <taxon>Gunneridae</taxon>
        <taxon>Pentapetalae</taxon>
        <taxon>rosids</taxon>
        <taxon>fabids</taxon>
        <taxon>Rosales</taxon>
        <taxon>Rosaceae</taxon>
        <taxon>Amygdaloideae</taxon>
        <taxon>Amygdaleae</taxon>
        <taxon>Prunus</taxon>
    </lineage>
</organism>
<feature type="compositionally biased region" description="Basic residues" evidence="1">
    <location>
        <begin position="61"/>
        <end position="74"/>
    </location>
</feature>
<sequence length="115" mass="13171">MESTSSEKSLSTPAKGDNLHETKITCVTNYQACFDDEDCWRSIDWYKNDSKTVTTGEGRTRSVKRTRRTSKRTRRKSNWRVILFGLCMGMAMYKLVKSNVAKRASIFNSSKLCPS</sequence>
<dbReference type="EMBL" id="PJQY01002708">
    <property type="protein sequence ID" value="PQM43209.1"/>
    <property type="molecule type" value="Genomic_DNA"/>
</dbReference>
<feature type="region of interest" description="Disordered" evidence="1">
    <location>
        <begin position="53"/>
        <end position="74"/>
    </location>
</feature>
<keyword evidence="2" id="KW-0812">Transmembrane</keyword>
<keyword evidence="2" id="KW-0472">Membrane</keyword>
<comment type="caution">
    <text evidence="3">The sequence shown here is derived from an EMBL/GenBank/DDBJ whole genome shotgun (WGS) entry which is preliminary data.</text>
</comment>
<feature type="transmembrane region" description="Helical" evidence="2">
    <location>
        <begin position="77"/>
        <end position="96"/>
    </location>
</feature>
<evidence type="ECO:0000313" key="3">
    <source>
        <dbReference type="EMBL" id="PQM43209.1"/>
    </source>
</evidence>
<evidence type="ECO:0000256" key="2">
    <source>
        <dbReference type="SAM" id="Phobius"/>
    </source>
</evidence>
<evidence type="ECO:0000313" key="4">
    <source>
        <dbReference type="Proteomes" id="UP000250321"/>
    </source>
</evidence>
<dbReference type="Proteomes" id="UP000250321">
    <property type="component" value="Unassembled WGS sequence"/>
</dbReference>
<gene>
    <name evidence="3" type="ORF">Pyn_25575</name>
</gene>